<dbReference type="InterPro" id="IPR008271">
    <property type="entry name" value="Ser/Thr_kinase_AS"/>
</dbReference>
<feature type="region of interest" description="Disordered" evidence="7">
    <location>
        <begin position="1263"/>
        <end position="1295"/>
    </location>
</feature>
<feature type="region of interest" description="Disordered" evidence="7">
    <location>
        <begin position="244"/>
        <end position="326"/>
    </location>
</feature>
<dbReference type="AlphaFoldDB" id="A4HXE9"/>
<keyword evidence="10" id="KW-1185">Reference proteome</keyword>
<dbReference type="GO" id="GO:0005524">
    <property type="term" value="F:ATP binding"/>
    <property type="evidence" value="ECO:0007669"/>
    <property type="project" value="UniProtKB-UniRule"/>
</dbReference>
<dbReference type="Gene3D" id="1.10.510.10">
    <property type="entry name" value="Transferase(Phosphotransferase) domain 1"/>
    <property type="match status" value="2"/>
</dbReference>
<dbReference type="GeneID" id="5068144"/>
<dbReference type="KEGG" id="lif:LINJ_17_0810"/>
<name>A4HXE9_LEIIN</name>
<evidence type="ECO:0000313" key="9">
    <source>
        <dbReference type="EMBL" id="CAM59768.1"/>
    </source>
</evidence>
<feature type="region of interest" description="Disordered" evidence="7">
    <location>
        <begin position="1496"/>
        <end position="1531"/>
    </location>
</feature>
<dbReference type="SMART" id="SM00220">
    <property type="entry name" value="S_TKc"/>
    <property type="match status" value="1"/>
</dbReference>
<feature type="region of interest" description="Disordered" evidence="7">
    <location>
        <begin position="1625"/>
        <end position="1647"/>
    </location>
</feature>
<gene>
    <name evidence="9" type="ORF">LINJ_17_0810</name>
</gene>
<feature type="compositionally biased region" description="Basic and acidic residues" evidence="7">
    <location>
        <begin position="1123"/>
        <end position="1141"/>
    </location>
</feature>
<dbReference type="InterPro" id="IPR000719">
    <property type="entry name" value="Prot_kinase_dom"/>
</dbReference>
<proteinExistence type="predicted"/>
<evidence type="ECO:0000256" key="6">
    <source>
        <dbReference type="PROSITE-ProRule" id="PRU10141"/>
    </source>
</evidence>
<feature type="region of interest" description="Disordered" evidence="7">
    <location>
        <begin position="1041"/>
        <end position="1083"/>
    </location>
</feature>
<feature type="compositionally biased region" description="Basic and acidic residues" evidence="7">
    <location>
        <begin position="246"/>
        <end position="269"/>
    </location>
</feature>
<feature type="compositionally biased region" description="Polar residues" evidence="7">
    <location>
        <begin position="1506"/>
        <end position="1521"/>
    </location>
</feature>
<dbReference type="EMBL" id="FR796449">
    <property type="protein sequence ID" value="CAM59768.1"/>
    <property type="molecule type" value="Genomic_DNA"/>
</dbReference>
<dbReference type="Proteomes" id="UP000008153">
    <property type="component" value="Chromosome 17"/>
</dbReference>
<keyword evidence="4" id="KW-0418">Kinase</keyword>
<feature type="compositionally biased region" description="Low complexity" evidence="7">
    <location>
        <begin position="1142"/>
        <end position="1156"/>
    </location>
</feature>
<keyword evidence="5 6" id="KW-0067">ATP-binding</keyword>
<feature type="region of interest" description="Disordered" evidence="7">
    <location>
        <begin position="175"/>
        <end position="204"/>
    </location>
</feature>
<evidence type="ECO:0000256" key="3">
    <source>
        <dbReference type="ARBA" id="ARBA00022741"/>
    </source>
</evidence>
<feature type="region of interest" description="Disordered" evidence="7">
    <location>
        <begin position="759"/>
        <end position="780"/>
    </location>
</feature>
<sequence>MLSSTDSPRAHTSPTESRAAPNGLTEADTASPTRRESLVPQLAPSCVITPLQGSAASPRTLSCSRGSSEKHLNEADASHLQHPLSPNALSTQLTPSTPAKQRLLCRGAPPPSLQQQLSPALPSLARRLWNQFPVREHPSPPRGKNASDVGAEERAAAQFSMLDVFNVGNDASPQLSTLLGSPTRRSENSPALERVGSSQSSLFSTPMTRRLQGCMTKESPDYRALPAPHTSPPPLTFSTADLASVDSDKRMRNVHRRQDGWVRSPKADCRASACRQPHPGGHYSTPVASLAPPPVPQHGKISPHEPTRAASGRTASRSIGRKRDGYTRSIARFPSVSAAATPFRDLDQHLPSESAFFPTSSSEGRPHRYTVSPAKPMSPMRESKSRSTGRSPSSDAVGGARHFSSSVEKASVFKELLALDHDVVCASSEATASSRRCGRRRYSANTSPPHDGDYIGDALTASADQRMFLQIKRQSKFWPSDNTSCRFSNAVIGSTARRGVRRSSSSHTADQGGRSASSMPLSAVMGVIPREDFVHRLGGDSMQSLSSLPQLHQQQLQQLPASPSAPPLPRARTLMASIMHDHAPCSSLRPPELTPAAMEWRESAEMLVDSCCYTPSIVVEQQQQQQLLLTPLMDQPAEHSTASVQERGSLGHRVSLCSRHRRSVANGSISTARSSSSSNASRRCSCSSAPPAPAHANAESSMSLKVPALVPPPPWTPRDALYWMRNRLTLQEQEEILGYDVVYYCGPPGQPRTACGVTDRATPPPSSHHTSKETASVSSLPKNKEEVVSFTAPSSSYFPITLGMHICFRYEVLEVLGIGTFSIVVRAVDHAASPLSPERHCALKLIRRELLYQNAAQAEWAICERLKECCAAMHPCSGSNFREDASGAAADYRAGASVHRRPSASLPSALPWLSMADQRTLLFGSVLTPRSRFEYRGYHVIVFPLLGFSVRDVVELRRESREAKAGHAVSASSSLLLASAPPSQAGGQAAGTLPTKVVGSVLAQLAHALHFMHHCAHVLHGDIKPENIVFVDRSVSGRSSSINGHLAESGGAASQQPPPRPPSQQPLLQAPLPHNGDAGALPTSLSMHPFHRVCLGFPSSSLSNTAAPPPPVTHSGTVPRRSHATEHLERRFGADVGDRESPSSSTSTCSSSLPCLRAPHPPPRNIEIVDGPDRGATIMSCGHSVQHPGGEVASSSQRCPSGGDLHDQCITDGASVSLAGRSLCMTGSRTGVLTPSPHSTSTGAGLVEGSVGYVAACTTLSEAPRCSSGSSREVSPSYTTRSGHDSGGGDEASSTVTPSALTRLTYALPHAMAASTAATTSSRIALIDLGHAHHILPGTTATAFPLQSPSYRCPEMSLRLPYTTAIDMWSVGCVLYELHTGHALFPDVCDDATMLQSAVRVLGMPDAAFLTTVKTCWRKYKQHKASTVRASARAQGDVTSSDTGSQKVQLHLRQAHPQERRLAVDGEDANQDEEAIIVERCWREFIQVLNDAAGHQREHERRLKGQQESSTPPVMENSQRSPRGAALPLQNGSGCTTTWETAEQLALLKVMFPGGQVHESDQCFFLPSKCDWHRYAWVDFLLGCLYWDAGERLTATEAQVHPYLASSFSPEVAAATAVTANNAAASSGMDRKDAVDDTTMSASGVSAASSDAVPRRVVAPTIRPTHCSGLHYLRRHPLTARLLNSAAEAASQPSSPHGSDSTASDDAAPLLAPLLMNPSAIVLFELPSSNRAAPSARMWKEHQQHLSHCYDSALDIHSMLQTPAERLALSPYHNSDHRRNLFDRTGSYPFRVVFSESDQGTESSVVVSAESSVRGNLAGTQKPRNDDQTSAVMVLPLN</sequence>
<evidence type="ECO:0000256" key="2">
    <source>
        <dbReference type="ARBA" id="ARBA00022679"/>
    </source>
</evidence>
<dbReference type="PROSITE" id="PS00107">
    <property type="entry name" value="PROTEIN_KINASE_ATP"/>
    <property type="match status" value="1"/>
</dbReference>
<feature type="compositionally biased region" description="Polar residues" evidence="7">
    <location>
        <begin position="1267"/>
        <end position="1281"/>
    </location>
</feature>
<dbReference type="InParanoid" id="A4HXE9"/>
<feature type="compositionally biased region" description="Polar residues" evidence="7">
    <location>
        <begin position="1"/>
        <end position="16"/>
    </location>
</feature>
<feature type="region of interest" description="Disordered" evidence="7">
    <location>
        <begin position="50"/>
        <end position="94"/>
    </location>
</feature>
<evidence type="ECO:0000259" key="8">
    <source>
        <dbReference type="PROSITE" id="PS50011"/>
    </source>
</evidence>
<feature type="compositionally biased region" description="Polar residues" evidence="7">
    <location>
        <begin position="51"/>
        <end position="66"/>
    </location>
</feature>
<dbReference type="eggNOG" id="KOG0667">
    <property type="taxonomic scope" value="Eukaryota"/>
</dbReference>
<protein>
    <recommendedName>
        <fullName evidence="8">Protein kinase domain-containing protein</fullName>
    </recommendedName>
</protein>
<feature type="compositionally biased region" description="Basic and acidic residues" evidence="7">
    <location>
        <begin position="1496"/>
        <end position="1505"/>
    </location>
</feature>
<dbReference type="InterPro" id="IPR050494">
    <property type="entry name" value="Ser_Thr_dual-spec_kinase"/>
</dbReference>
<dbReference type="Gene3D" id="3.30.200.20">
    <property type="entry name" value="Phosphorylase Kinase, domain 1"/>
    <property type="match status" value="1"/>
</dbReference>
<accession>A4HXE9</accession>
<evidence type="ECO:0000256" key="4">
    <source>
        <dbReference type="ARBA" id="ARBA00022777"/>
    </source>
</evidence>
<organism evidence="9 10">
    <name type="scientific">Leishmania infantum</name>
    <dbReference type="NCBI Taxonomy" id="5671"/>
    <lineage>
        <taxon>Eukaryota</taxon>
        <taxon>Discoba</taxon>
        <taxon>Euglenozoa</taxon>
        <taxon>Kinetoplastea</taxon>
        <taxon>Metakinetoplastina</taxon>
        <taxon>Trypanosomatida</taxon>
        <taxon>Trypanosomatidae</taxon>
        <taxon>Leishmaniinae</taxon>
        <taxon>Leishmania</taxon>
    </lineage>
</organism>
<dbReference type="Pfam" id="PF00069">
    <property type="entry name" value="Pkinase"/>
    <property type="match status" value="1"/>
</dbReference>
<feature type="domain" description="Protein kinase" evidence="8">
    <location>
        <begin position="810"/>
        <end position="1604"/>
    </location>
</feature>
<dbReference type="RefSeq" id="XP_001464740.1">
    <property type="nucleotide sequence ID" value="XM_001464703.1"/>
</dbReference>
<dbReference type="STRING" id="5671.A4HXE9"/>
<keyword evidence="2 9" id="KW-0808">Transferase</keyword>
<dbReference type="VEuPathDB" id="TriTrypDB:LINF_170014100"/>
<reference evidence="9 10" key="2">
    <citation type="journal article" date="2011" name="Genome Res.">
        <title>Chromosome and gene copy number variation allow major structural change between species and strains of Leishmania.</title>
        <authorList>
            <person name="Rogers M.B."/>
            <person name="Hilley J.D."/>
            <person name="Dickens N.J."/>
            <person name="Wilkes J."/>
            <person name="Bates P.A."/>
            <person name="Depledge D.P."/>
            <person name="Harris D."/>
            <person name="Her Y."/>
            <person name="Herzyk P."/>
            <person name="Imamura H."/>
            <person name="Otto T.D."/>
            <person name="Sanders M."/>
            <person name="Seeger K."/>
            <person name="Dujardin J.C."/>
            <person name="Berriman M."/>
            <person name="Smith D.F."/>
            <person name="Hertz-Fowler C."/>
            <person name="Mottram J.C."/>
        </authorList>
    </citation>
    <scope>NUCLEOTIDE SEQUENCE [LARGE SCALE GENOMIC DNA]</scope>
    <source>
        <strain evidence="9 10">JPCM5</strain>
    </source>
</reference>
<dbReference type="OMA" id="CLYWDAG"/>
<dbReference type="PROSITE" id="PS50011">
    <property type="entry name" value="PROTEIN_KINASE_DOM"/>
    <property type="match status" value="1"/>
</dbReference>
<evidence type="ECO:0000256" key="5">
    <source>
        <dbReference type="ARBA" id="ARBA00022840"/>
    </source>
</evidence>
<keyword evidence="3 6" id="KW-0547">Nucleotide-binding</keyword>
<dbReference type="InterPro" id="IPR011009">
    <property type="entry name" value="Kinase-like_dom_sf"/>
</dbReference>
<evidence type="ECO:0000256" key="7">
    <source>
        <dbReference type="SAM" id="MobiDB-lite"/>
    </source>
</evidence>
<evidence type="ECO:0000256" key="1">
    <source>
        <dbReference type="ARBA" id="ARBA00022527"/>
    </source>
</evidence>
<evidence type="ECO:0000313" key="10">
    <source>
        <dbReference type="Proteomes" id="UP000008153"/>
    </source>
</evidence>
<feature type="region of interest" description="Disordered" evidence="7">
    <location>
        <begin position="1102"/>
        <end position="1170"/>
    </location>
</feature>
<dbReference type="GO" id="GO:0004674">
    <property type="term" value="F:protein serine/threonine kinase activity"/>
    <property type="evidence" value="ECO:0007669"/>
    <property type="project" value="UniProtKB-KW"/>
</dbReference>
<keyword evidence="1" id="KW-0723">Serine/threonine-protein kinase</keyword>
<feature type="region of interest" description="Disordered" evidence="7">
    <location>
        <begin position="1686"/>
        <end position="1706"/>
    </location>
</feature>
<dbReference type="InterPro" id="IPR017441">
    <property type="entry name" value="Protein_kinase_ATP_BS"/>
</dbReference>
<feature type="region of interest" description="Disordered" evidence="7">
    <location>
        <begin position="665"/>
        <end position="698"/>
    </location>
</feature>
<feature type="region of interest" description="Disordered" evidence="7">
    <location>
        <begin position="496"/>
        <end position="522"/>
    </location>
</feature>
<feature type="region of interest" description="Disordered" evidence="7">
    <location>
        <begin position="1"/>
        <end position="38"/>
    </location>
</feature>
<feature type="compositionally biased region" description="Polar residues" evidence="7">
    <location>
        <begin position="502"/>
        <end position="520"/>
    </location>
</feature>
<dbReference type="PROSITE" id="PS00108">
    <property type="entry name" value="PROTEIN_KINASE_ST"/>
    <property type="match status" value="1"/>
</dbReference>
<feature type="binding site" evidence="6">
    <location>
        <position position="844"/>
    </location>
    <ligand>
        <name>ATP</name>
        <dbReference type="ChEBI" id="CHEBI:30616"/>
    </ligand>
</feature>
<feature type="region of interest" description="Disordered" evidence="7">
    <location>
        <begin position="354"/>
        <end position="401"/>
    </location>
</feature>
<reference evidence="9 10" key="1">
    <citation type="journal article" date="2007" name="Nat. Genet.">
        <title>Comparative genomic analysis of three Leishmania species that cause diverse human disease.</title>
        <authorList>
            <person name="Peacock C.S."/>
            <person name="Seeger K."/>
            <person name="Harris D."/>
            <person name="Murphy L."/>
            <person name="Ruiz J.C."/>
            <person name="Quail M.A."/>
            <person name="Peters N."/>
            <person name="Adlem E."/>
            <person name="Tivey A."/>
            <person name="Aslett M."/>
            <person name="Kerhornou A."/>
            <person name="Ivens A."/>
            <person name="Fraser A."/>
            <person name="Rajandream M.A."/>
            <person name="Carver T."/>
            <person name="Norbertczak H."/>
            <person name="Chillingworth T."/>
            <person name="Hance Z."/>
            <person name="Jagels K."/>
            <person name="Moule S."/>
            <person name="Ormond D."/>
            <person name="Rutter S."/>
            <person name="Squares R."/>
            <person name="Whitehead S."/>
            <person name="Rabbinowitsch E."/>
            <person name="Arrowsmith C."/>
            <person name="White B."/>
            <person name="Thurston S."/>
            <person name="Bringaud F."/>
            <person name="Baldauf S.L."/>
            <person name="Faulconbridge A."/>
            <person name="Jeffares D."/>
            <person name="Depledge D.P."/>
            <person name="Oyola S.O."/>
            <person name="Hilley J.D."/>
            <person name="Brito L.O."/>
            <person name="Tosi L.R."/>
            <person name="Barrell B."/>
            <person name="Cruz A.K."/>
            <person name="Mottram J.C."/>
            <person name="Smith D.F."/>
            <person name="Berriman M."/>
        </authorList>
    </citation>
    <scope>NUCLEOTIDE SEQUENCE [LARGE SCALE GENOMIC DNA]</scope>
    <source>
        <strain evidence="9 10">JPCM5</strain>
    </source>
</reference>
<feature type="compositionally biased region" description="Basic and acidic residues" evidence="7">
    <location>
        <begin position="67"/>
        <end position="79"/>
    </location>
</feature>
<dbReference type="PANTHER" id="PTHR24058">
    <property type="entry name" value="DUAL SPECIFICITY PROTEIN KINASE"/>
    <property type="match status" value="1"/>
</dbReference>
<dbReference type="SUPFAM" id="SSF56112">
    <property type="entry name" value="Protein kinase-like (PK-like)"/>
    <property type="match status" value="1"/>
</dbReference>